<evidence type="ECO:0000313" key="1">
    <source>
        <dbReference type="EMBL" id="GMN56663.1"/>
    </source>
</evidence>
<organism evidence="1 2">
    <name type="scientific">Ficus carica</name>
    <name type="common">Common fig</name>
    <dbReference type="NCBI Taxonomy" id="3494"/>
    <lineage>
        <taxon>Eukaryota</taxon>
        <taxon>Viridiplantae</taxon>
        <taxon>Streptophyta</taxon>
        <taxon>Embryophyta</taxon>
        <taxon>Tracheophyta</taxon>
        <taxon>Spermatophyta</taxon>
        <taxon>Magnoliopsida</taxon>
        <taxon>eudicotyledons</taxon>
        <taxon>Gunneridae</taxon>
        <taxon>Pentapetalae</taxon>
        <taxon>rosids</taxon>
        <taxon>fabids</taxon>
        <taxon>Rosales</taxon>
        <taxon>Moraceae</taxon>
        <taxon>Ficeae</taxon>
        <taxon>Ficus</taxon>
    </lineage>
</organism>
<accession>A0AA88DEH6</accession>
<dbReference type="AlphaFoldDB" id="A0AA88DEH6"/>
<comment type="caution">
    <text evidence="1">The sequence shown here is derived from an EMBL/GenBank/DDBJ whole genome shotgun (WGS) entry which is preliminary data.</text>
</comment>
<dbReference type="Gramene" id="FCD_00030772-RA">
    <property type="protein sequence ID" value="FCD_00030772-RA:cds"/>
    <property type="gene ID" value="FCD_00030772"/>
</dbReference>
<gene>
    <name evidence="1" type="ORF">TIFTF001_025776</name>
</gene>
<dbReference type="Proteomes" id="UP001187192">
    <property type="component" value="Unassembled WGS sequence"/>
</dbReference>
<dbReference type="EMBL" id="BTGU01000065">
    <property type="protein sequence ID" value="GMN56663.1"/>
    <property type="molecule type" value="Genomic_DNA"/>
</dbReference>
<name>A0AA88DEH6_FICCA</name>
<reference evidence="1" key="1">
    <citation type="submission" date="2023-07" db="EMBL/GenBank/DDBJ databases">
        <title>draft genome sequence of fig (Ficus carica).</title>
        <authorList>
            <person name="Takahashi T."/>
            <person name="Nishimura K."/>
        </authorList>
    </citation>
    <scope>NUCLEOTIDE SEQUENCE</scope>
</reference>
<sequence length="54" mass="6194">MEQLEEGNMYTAVPVKYLLFAVDGTAATEPHWKTIFSDYLEKIIRINVCQLSCI</sequence>
<proteinExistence type="predicted"/>
<keyword evidence="2" id="KW-1185">Reference proteome</keyword>
<protein>
    <submittedName>
        <fullName evidence="1">Uncharacterized protein</fullName>
    </submittedName>
</protein>
<evidence type="ECO:0000313" key="2">
    <source>
        <dbReference type="Proteomes" id="UP001187192"/>
    </source>
</evidence>